<comment type="caution">
    <text evidence="1">The sequence shown here is derived from an EMBL/GenBank/DDBJ whole genome shotgun (WGS) entry which is preliminary data.</text>
</comment>
<dbReference type="EMBL" id="CAUEEQ010058582">
    <property type="protein sequence ID" value="CAJ0963829.1"/>
    <property type="molecule type" value="Genomic_DNA"/>
</dbReference>
<evidence type="ECO:0000313" key="2">
    <source>
        <dbReference type="Proteomes" id="UP001176940"/>
    </source>
</evidence>
<evidence type="ECO:0000313" key="1">
    <source>
        <dbReference type="EMBL" id="CAJ0963829.1"/>
    </source>
</evidence>
<sequence>ILSLKVVGIEMKSDYITALGVIDRKQKYFRIFWQMTNGIDFPWQSALLTWFYMWIVTRFMKELWKSLTWIFHQGQPYGLDKETTHMAILRYRQIKRRCSDIDNDADRCSIAVWSLESCHTDISPATNDAEVPG</sequence>
<keyword evidence="2" id="KW-1185">Reference proteome</keyword>
<name>A0ABN9MEB7_9NEOB</name>
<proteinExistence type="predicted"/>
<reference evidence="1" key="1">
    <citation type="submission" date="2023-07" db="EMBL/GenBank/DDBJ databases">
        <authorList>
            <person name="Stuckert A."/>
        </authorList>
    </citation>
    <scope>NUCLEOTIDE SEQUENCE</scope>
</reference>
<dbReference type="Proteomes" id="UP001176940">
    <property type="component" value="Unassembled WGS sequence"/>
</dbReference>
<feature type="non-terminal residue" evidence="1">
    <location>
        <position position="1"/>
    </location>
</feature>
<accession>A0ABN9MEB7</accession>
<protein>
    <submittedName>
        <fullName evidence="1">Uncharacterized protein</fullName>
    </submittedName>
</protein>
<gene>
    <name evidence="1" type="ORF">RIMI_LOCUS18847765</name>
</gene>
<organism evidence="1 2">
    <name type="scientific">Ranitomeya imitator</name>
    <name type="common">mimic poison frog</name>
    <dbReference type="NCBI Taxonomy" id="111125"/>
    <lineage>
        <taxon>Eukaryota</taxon>
        <taxon>Metazoa</taxon>
        <taxon>Chordata</taxon>
        <taxon>Craniata</taxon>
        <taxon>Vertebrata</taxon>
        <taxon>Euteleostomi</taxon>
        <taxon>Amphibia</taxon>
        <taxon>Batrachia</taxon>
        <taxon>Anura</taxon>
        <taxon>Neobatrachia</taxon>
        <taxon>Hyloidea</taxon>
        <taxon>Dendrobatidae</taxon>
        <taxon>Dendrobatinae</taxon>
        <taxon>Ranitomeya</taxon>
    </lineage>
</organism>